<dbReference type="InterPro" id="IPR010359">
    <property type="entry name" value="IrrE_HExxH"/>
</dbReference>
<reference evidence="2 3" key="1">
    <citation type="submission" date="2016-12" db="EMBL/GenBank/DDBJ databases">
        <authorList>
            <person name="Song W.-J."/>
            <person name="Kurnit D.M."/>
        </authorList>
    </citation>
    <scope>NUCLEOTIDE SEQUENCE [LARGE SCALE GENOMIC DNA]</scope>
    <source>
        <strain evidence="2 3">DSM 14810</strain>
    </source>
</reference>
<accession>A0A1M7T175</accession>
<evidence type="ECO:0000313" key="2">
    <source>
        <dbReference type="EMBL" id="SHN64513.1"/>
    </source>
</evidence>
<protein>
    <recommendedName>
        <fullName evidence="1">IrrE N-terminal-like domain-containing protein</fullName>
    </recommendedName>
</protein>
<sequence>MINSKGLRLKDEIYEYIKGEVIFLFVKLGIKGIPINGFEIAYKMGIVLVPYSTMSRRKYKKVRKEREGFFVEENGVEYIYYNDIDRSYERINMTILHEIGHCVLDHRGINPEVEEAEANFFAKYAIAPPVLVDKINPQCPDDIYNVFEISYEAACYAWQYYKLWKRFHYAYGGYTDYEQILLKLQEIA</sequence>
<dbReference type="Proteomes" id="UP000184097">
    <property type="component" value="Unassembled WGS sequence"/>
</dbReference>
<organism evidence="2 3">
    <name type="scientific">Butyrivibrio hungatei DSM 14810</name>
    <dbReference type="NCBI Taxonomy" id="1121132"/>
    <lineage>
        <taxon>Bacteria</taxon>
        <taxon>Bacillati</taxon>
        <taxon>Bacillota</taxon>
        <taxon>Clostridia</taxon>
        <taxon>Lachnospirales</taxon>
        <taxon>Lachnospiraceae</taxon>
        <taxon>Butyrivibrio</taxon>
    </lineage>
</organism>
<evidence type="ECO:0000259" key="1">
    <source>
        <dbReference type="Pfam" id="PF06114"/>
    </source>
</evidence>
<dbReference type="Gene3D" id="1.10.10.2910">
    <property type="match status" value="1"/>
</dbReference>
<dbReference type="RefSeq" id="WP_072705365.1">
    <property type="nucleotide sequence ID" value="NZ_FRDH01000014.1"/>
</dbReference>
<name>A0A1M7T175_9FIRM</name>
<gene>
    <name evidence="2" type="ORF">SAMN02745247_02806</name>
</gene>
<feature type="domain" description="IrrE N-terminal-like" evidence="1">
    <location>
        <begin position="67"/>
        <end position="158"/>
    </location>
</feature>
<proteinExistence type="predicted"/>
<dbReference type="AlphaFoldDB" id="A0A1M7T175"/>
<evidence type="ECO:0000313" key="3">
    <source>
        <dbReference type="Proteomes" id="UP000184097"/>
    </source>
</evidence>
<dbReference type="Pfam" id="PF06114">
    <property type="entry name" value="Peptidase_M78"/>
    <property type="match status" value="1"/>
</dbReference>
<dbReference type="EMBL" id="FRDH01000014">
    <property type="protein sequence ID" value="SHN64513.1"/>
    <property type="molecule type" value="Genomic_DNA"/>
</dbReference>